<dbReference type="PANTHER" id="PTHR37313">
    <property type="entry name" value="UPF0749 PROTEIN RV1825"/>
    <property type="match status" value="1"/>
</dbReference>
<dbReference type="PANTHER" id="PTHR37313:SF1">
    <property type="entry name" value="UPF0749 PROTEIN RV1823"/>
    <property type="match status" value="1"/>
</dbReference>
<evidence type="ECO:0000256" key="1">
    <source>
        <dbReference type="ARBA" id="ARBA00009108"/>
    </source>
</evidence>
<proteinExistence type="inferred from homology"/>
<evidence type="ECO:0000256" key="3">
    <source>
        <dbReference type="SAM" id="Phobius"/>
    </source>
</evidence>
<accession>A0ABY0V7Q9</accession>
<keyword evidence="3" id="KW-0472">Membrane</keyword>
<dbReference type="Proteomes" id="UP000198976">
    <property type="component" value="Chromosome I"/>
</dbReference>
<dbReference type="InterPro" id="IPR010273">
    <property type="entry name" value="DUF881"/>
</dbReference>
<keyword evidence="3" id="KW-1133">Transmembrane helix</keyword>
<name>A0ABY0V7Q9_9ACTO</name>
<reference evidence="4 5" key="1">
    <citation type="submission" date="2016-10" db="EMBL/GenBank/DDBJ databases">
        <authorList>
            <person name="Varghese N."/>
            <person name="Submissions S."/>
        </authorList>
    </citation>
    <scope>NUCLEOTIDE SEQUENCE [LARGE SCALE GENOMIC DNA]</scope>
    <source>
        <strain evidence="4 5">DSM 9169</strain>
    </source>
</reference>
<feature type="coiled-coil region" evidence="2">
    <location>
        <begin position="76"/>
        <end position="103"/>
    </location>
</feature>
<keyword evidence="3" id="KW-0812">Transmembrane</keyword>
<feature type="transmembrane region" description="Helical" evidence="3">
    <location>
        <begin position="47"/>
        <end position="67"/>
    </location>
</feature>
<evidence type="ECO:0000313" key="5">
    <source>
        <dbReference type="Proteomes" id="UP000198976"/>
    </source>
</evidence>
<dbReference type="Pfam" id="PF05949">
    <property type="entry name" value="DUF881"/>
    <property type="match status" value="1"/>
</dbReference>
<organism evidence="4 5">
    <name type="scientific">Schaalia radingae</name>
    <dbReference type="NCBI Taxonomy" id="131110"/>
    <lineage>
        <taxon>Bacteria</taxon>
        <taxon>Bacillati</taxon>
        <taxon>Actinomycetota</taxon>
        <taxon>Actinomycetes</taxon>
        <taxon>Actinomycetales</taxon>
        <taxon>Actinomycetaceae</taxon>
        <taxon>Schaalia</taxon>
    </lineage>
</organism>
<dbReference type="EMBL" id="LT629792">
    <property type="protein sequence ID" value="SDT95083.1"/>
    <property type="molecule type" value="Genomic_DNA"/>
</dbReference>
<evidence type="ECO:0000256" key="2">
    <source>
        <dbReference type="SAM" id="Coils"/>
    </source>
</evidence>
<gene>
    <name evidence="4" type="ORF">SAMN04489714_1167</name>
</gene>
<dbReference type="Gene3D" id="3.30.70.1880">
    <property type="entry name" value="Protein of unknown function DUF881"/>
    <property type="match status" value="1"/>
</dbReference>
<evidence type="ECO:0000313" key="4">
    <source>
        <dbReference type="EMBL" id="SDT95083.1"/>
    </source>
</evidence>
<protein>
    <recommendedName>
        <fullName evidence="6">DUF881 domain-containing protein</fullName>
    </recommendedName>
</protein>
<evidence type="ECO:0008006" key="6">
    <source>
        <dbReference type="Google" id="ProtNLM"/>
    </source>
</evidence>
<sequence>MSTASPRKDPAASMSQLNQLLRNPLDAAYHAYAADPNARRSGPAMRVLVIIMAIALGIASGIAVRYLRAPADTTVRNSLTSRIETVQTQVDSLSQEVSDLSSTMRSAADIAPTSAPQLEASVAMASAAHSVHGPGLTVALSDATDSKTERPQAVVRDQDLRMVVNAMWAGGAEAIDVNGIRIGSGTFIRTAGSTILVNTTAIQSPYVINAIGDGSDLSVALVRGGTGDYLSTAQSARGIQITTRAANSIEMQGVDQRSTRYAETRDGAGG</sequence>
<keyword evidence="5" id="KW-1185">Reference proteome</keyword>
<dbReference type="RefSeq" id="WP_058236747.1">
    <property type="nucleotide sequence ID" value="NZ_LT629792.1"/>
</dbReference>
<comment type="similarity">
    <text evidence="1">Belongs to the UPF0749 family.</text>
</comment>
<keyword evidence="2" id="KW-0175">Coiled coil</keyword>